<dbReference type="Pfam" id="PF05833">
    <property type="entry name" value="NFACT_N"/>
    <property type="match status" value="1"/>
</dbReference>
<comment type="subunit">
    <text evidence="5">Associates with stalled 50S ribosomal subunits. Binds to RqcP.</text>
</comment>
<dbReference type="EMBL" id="CP017634">
    <property type="protein sequence ID" value="ATW24830.1"/>
    <property type="molecule type" value="Genomic_DNA"/>
</dbReference>
<evidence type="ECO:0000256" key="2">
    <source>
        <dbReference type="ARBA" id="ARBA00022730"/>
    </source>
</evidence>
<dbReference type="FunFam" id="2.30.310.10:FF:000004">
    <property type="entry name" value="Fibronectin-binding protein A"/>
    <property type="match status" value="1"/>
</dbReference>
<accession>A0A3G1KQW0</accession>
<dbReference type="PANTHER" id="PTHR15239">
    <property type="entry name" value="NUCLEAR EXPORT MEDIATOR FACTOR NEMF"/>
    <property type="match status" value="1"/>
</dbReference>
<dbReference type="RefSeq" id="WP_148134054.1">
    <property type="nucleotide sequence ID" value="NZ_CP017634.1"/>
</dbReference>
<dbReference type="PANTHER" id="PTHR15239:SF6">
    <property type="entry name" value="RIBOSOME QUALITY CONTROL COMPLEX SUBUNIT NEMF"/>
    <property type="match status" value="1"/>
</dbReference>
<gene>
    <name evidence="5" type="primary">rqcH</name>
    <name evidence="7" type="ORF">DCMF_08630</name>
</gene>
<sequence>MAFDGYVMAAVTAELKEKIITGKIVKIYQPEKHMVVLRIRKGTENFQLLISAHPVTGRIHFSAQPKENPLQPPLFCMVLRKHLEGGRISSIEQKGLERVLHIQVDAFDEIGEQAKKLLVVEIMGKHSNMVLVDPKDGTILDGIKRYSHLVSRHREILPGREYLAPPDQNKLDALKTDEEEFRSTLLSLSLNTKVKNAIVNRFSGFSPLLAQEVICRAQLPDGVMIDVLGDYELIRLWQAMQEIIFAVNKHDFHPTVAQSPEKLLDFSCVQLLQFNPEHLQEFPYMSAALDYFFSRQEEEELFAARQRELLKVVKTEMDRVEKKLSLQMDKLRETEDMEQLRLWGELITAHIYQLSKGMETAELDNFYQPGERIRIPLNPHYSPSENAQTYFKKYNKAKSSKILVEEQVAKNREELDYLYSVGSFLEQARTLKDLEEIRSELVDAAYLKEKAQIKKGKAKEPVSQPLSFTSQEGYTILVGKNNKQNDLLTLKMAQKDDLWLHTKNIPGSHVIIRRQPGQEIPFATMEEAAKLAAFYSKARYSSQVPVDYTLVSQVKKPNGAKPGMVIYFEQKTLYVTP</sequence>
<dbReference type="Gene3D" id="2.30.310.10">
    <property type="entry name" value="ibrinogen binding protein from staphylococcus aureus domain"/>
    <property type="match status" value="1"/>
</dbReference>
<keyword evidence="1 5" id="KW-0820">tRNA-binding</keyword>
<dbReference type="InterPro" id="IPR043682">
    <property type="entry name" value="RqcH_bacterial"/>
</dbReference>
<evidence type="ECO:0000313" key="7">
    <source>
        <dbReference type="EMBL" id="ATW24830.1"/>
    </source>
</evidence>
<keyword evidence="5" id="KW-0175">Coiled coil</keyword>
<dbReference type="OrthoDB" id="9766163at2"/>
<dbReference type="KEGG" id="fwa:DCMF_08630"/>
<dbReference type="AlphaFoldDB" id="A0A3G1KQW0"/>
<evidence type="ECO:0000259" key="6">
    <source>
        <dbReference type="Pfam" id="PF05670"/>
    </source>
</evidence>
<feature type="coiled-coil region" evidence="5">
    <location>
        <begin position="303"/>
        <end position="337"/>
    </location>
</feature>
<dbReference type="HAMAP" id="MF_00844_B">
    <property type="entry name" value="RqcH_B"/>
    <property type="match status" value="1"/>
</dbReference>
<evidence type="ECO:0000256" key="3">
    <source>
        <dbReference type="ARBA" id="ARBA00022884"/>
    </source>
</evidence>
<dbReference type="Pfam" id="PF05670">
    <property type="entry name" value="NFACT-R_1"/>
    <property type="match status" value="1"/>
</dbReference>
<organism evidence="7 8">
    <name type="scientific">Formimonas warabiya</name>
    <dbReference type="NCBI Taxonomy" id="1761012"/>
    <lineage>
        <taxon>Bacteria</taxon>
        <taxon>Bacillati</taxon>
        <taxon>Bacillota</taxon>
        <taxon>Clostridia</taxon>
        <taxon>Eubacteriales</taxon>
        <taxon>Peptococcaceae</taxon>
        <taxon>Candidatus Formimonas</taxon>
    </lineage>
</organism>
<feature type="domain" description="NFACT RNA-binding" evidence="6">
    <location>
        <begin position="467"/>
        <end position="559"/>
    </location>
</feature>
<protein>
    <recommendedName>
        <fullName evidence="5">Rqc2 homolog RqcH</fullName>
        <shortName evidence="5">RqcH</shortName>
    </recommendedName>
</protein>
<keyword evidence="4 5" id="KW-0648">Protein biosynthesis</keyword>
<keyword evidence="3 5" id="KW-0694">RNA-binding</keyword>
<dbReference type="GO" id="GO:0072344">
    <property type="term" value="P:rescue of stalled ribosome"/>
    <property type="evidence" value="ECO:0007669"/>
    <property type="project" value="UniProtKB-UniRule"/>
</dbReference>
<name>A0A3G1KQW0_FORW1</name>
<dbReference type="InterPro" id="IPR008532">
    <property type="entry name" value="NFACT_RNA-bd"/>
</dbReference>
<keyword evidence="8" id="KW-1185">Reference proteome</keyword>
<evidence type="ECO:0000313" key="8">
    <source>
        <dbReference type="Proteomes" id="UP000323521"/>
    </source>
</evidence>
<evidence type="ECO:0000256" key="5">
    <source>
        <dbReference type="HAMAP-Rule" id="MF_00844"/>
    </source>
</evidence>
<proteinExistence type="inferred from homology"/>
<dbReference type="Proteomes" id="UP000323521">
    <property type="component" value="Chromosome"/>
</dbReference>
<dbReference type="GO" id="GO:0019843">
    <property type="term" value="F:rRNA binding"/>
    <property type="evidence" value="ECO:0007669"/>
    <property type="project" value="UniProtKB-UniRule"/>
</dbReference>
<evidence type="ECO:0000256" key="4">
    <source>
        <dbReference type="ARBA" id="ARBA00022917"/>
    </source>
</evidence>
<keyword evidence="2 5" id="KW-0699">rRNA-binding</keyword>
<dbReference type="GO" id="GO:0000049">
    <property type="term" value="F:tRNA binding"/>
    <property type="evidence" value="ECO:0007669"/>
    <property type="project" value="UniProtKB-UniRule"/>
</dbReference>
<comment type="similarity">
    <text evidence="5">Belongs to the NEMF family.</text>
</comment>
<reference evidence="7 8" key="1">
    <citation type="submission" date="2016-10" db="EMBL/GenBank/DDBJ databases">
        <title>Complete Genome Sequence of Peptococcaceae strain DCMF.</title>
        <authorList>
            <person name="Edwards R.J."/>
            <person name="Holland S.I."/>
            <person name="Deshpande N.P."/>
            <person name="Wong Y.K."/>
            <person name="Ertan H."/>
            <person name="Manefield M."/>
            <person name="Russell T.L."/>
            <person name="Lee M.J."/>
        </authorList>
    </citation>
    <scope>NUCLEOTIDE SEQUENCE [LARGE SCALE GENOMIC DNA]</scope>
    <source>
        <strain evidence="7 8">DCMF</strain>
    </source>
</reference>
<dbReference type="Gene3D" id="1.10.8.50">
    <property type="match status" value="1"/>
</dbReference>
<dbReference type="InterPro" id="IPR051608">
    <property type="entry name" value="RQC_Subunit_NEMF"/>
</dbReference>
<dbReference type="GO" id="GO:1990112">
    <property type="term" value="C:RQC complex"/>
    <property type="evidence" value="ECO:0007669"/>
    <property type="project" value="TreeGrafter"/>
</dbReference>
<comment type="function">
    <text evidence="5">Key component of the ribosome quality control system (RQC), a ribosome-associated complex that mediates the extraction of incompletely synthesized nascent chains from stalled ribosomes and their subsequent degradation. RqcH recruits Ala-charged tRNA, and with RqcP directs the elongation of stalled nascent chains on 50S ribosomal subunits, leading to non-templated C-terminal alanine extensions (Ala tail). The Ala tail promotes nascent chain degradation. May add between 1 and at least 8 Ala residues. Binds to stalled 50S ribosomal subunits.</text>
</comment>
<dbReference type="GO" id="GO:0043023">
    <property type="term" value="F:ribosomal large subunit binding"/>
    <property type="evidence" value="ECO:0007669"/>
    <property type="project" value="UniProtKB-UniRule"/>
</dbReference>
<evidence type="ECO:0000256" key="1">
    <source>
        <dbReference type="ARBA" id="ARBA00022555"/>
    </source>
</evidence>